<gene>
    <name evidence="13" type="primary">rseP</name>
    <name evidence="13" type="ORF">M0L44_07145</name>
</gene>
<dbReference type="SUPFAM" id="SSF50156">
    <property type="entry name" value="PDZ domain-like"/>
    <property type="match status" value="2"/>
</dbReference>
<proteinExistence type="inferred from homology"/>
<comment type="cofactor">
    <cofactor evidence="1 11">
        <name>Zn(2+)</name>
        <dbReference type="ChEBI" id="CHEBI:29105"/>
    </cofactor>
</comment>
<feature type="domain" description="PDZ" evidence="12">
    <location>
        <begin position="210"/>
        <end position="255"/>
    </location>
</feature>
<evidence type="ECO:0000256" key="9">
    <source>
        <dbReference type="ARBA" id="ARBA00023049"/>
    </source>
</evidence>
<accession>A0ABT1BJV7</accession>
<reference evidence="13 14" key="1">
    <citation type="submission" date="2022-06" db="EMBL/GenBank/DDBJ databases">
        <title>Ideonella sp. NS12-5 Genome sequencing and assembly.</title>
        <authorList>
            <person name="Jung Y."/>
        </authorList>
    </citation>
    <scope>NUCLEOTIDE SEQUENCE [LARGE SCALE GENOMIC DNA]</scope>
    <source>
        <strain evidence="13 14">NS12-5</strain>
    </source>
</reference>
<keyword evidence="8 11" id="KW-1133">Transmembrane helix</keyword>
<evidence type="ECO:0000256" key="2">
    <source>
        <dbReference type="ARBA" id="ARBA00004141"/>
    </source>
</evidence>
<keyword evidence="7 11" id="KW-0862">Zinc</keyword>
<comment type="subcellular location">
    <subcellularLocation>
        <location evidence="2">Membrane</location>
        <topology evidence="2">Multi-pass membrane protein</topology>
    </subcellularLocation>
</comment>
<keyword evidence="6 11" id="KW-0378">Hydrolase</keyword>
<dbReference type="PANTHER" id="PTHR42837:SF2">
    <property type="entry name" value="MEMBRANE METALLOPROTEASE ARASP2, CHLOROPLASTIC-RELATED"/>
    <property type="match status" value="1"/>
</dbReference>
<evidence type="ECO:0000256" key="4">
    <source>
        <dbReference type="ARBA" id="ARBA00022670"/>
    </source>
</evidence>
<dbReference type="RefSeq" id="WP_252768965.1">
    <property type="nucleotide sequence ID" value="NZ_JAMXMC010000004.1"/>
</dbReference>
<evidence type="ECO:0000256" key="1">
    <source>
        <dbReference type="ARBA" id="ARBA00001947"/>
    </source>
</evidence>
<keyword evidence="14" id="KW-1185">Reference proteome</keyword>
<evidence type="ECO:0000256" key="7">
    <source>
        <dbReference type="ARBA" id="ARBA00022833"/>
    </source>
</evidence>
<dbReference type="InterPro" id="IPR041489">
    <property type="entry name" value="PDZ_6"/>
</dbReference>
<dbReference type="Pfam" id="PF17820">
    <property type="entry name" value="PDZ_6"/>
    <property type="match status" value="1"/>
</dbReference>
<dbReference type="CDD" id="cd06163">
    <property type="entry name" value="S2P-M50_PDZ_RseP-like"/>
    <property type="match status" value="1"/>
</dbReference>
<dbReference type="InterPro" id="IPR008915">
    <property type="entry name" value="Peptidase_M50"/>
</dbReference>
<keyword evidence="10 11" id="KW-0472">Membrane</keyword>
<dbReference type="PROSITE" id="PS50106">
    <property type="entry name" value="PDZ"/>
    <property type="match status" value="1"/>
</dbReference>
<organism evidence="13 14">
    <name type="scientific">Ideonella oryzae</name>
    <dbReference type="NCBI Taxonomy" id="2937441"/>
    <lineage>
        <taxon>Bacteria</taxon>
        <taxon>Pseudomonadati</taxon>
        <taxon>Pseudomonadota</taxon>
        <taxon>Betaproteobacteria</taxon>
        <taxon>Burkholderiales</taxon>
        <taxon>Sphaerotilaceae</taxon>
        <taxon>Ideonella</taxon>
    </lineage>
</organism>
<evidence type="ECO:0000256" key="6">
    <source>
        <dbReference type="ARBA" id="ARBA00022801"/>
    </source>
</evidence>
<protein>
    <recommendedName>
        <fullName evidence="11">Zinc metalloprotease</fullName>
        <ecNumber evidence="11">3.4.24.-</ecNumber>
    </recommendedName>
</protein>
<comment type="similarity">
    <text evidence="3 11">Belongs to the peptidase M50B family.</text>
</comment>
<evidence type="ECO:0000256" key="8">
    <source>
        <dbReference type="ARBA" id="ARBA00022989"/>
    </source>
</evidence>
<evidence type="ECO:0000256" key="10">
    <source>
        <dbReference type="ARBA" id="ARBA00023136"/>
    </source>
</evidence>
<dbReference type="Pfam" id="PF02163">
    <property type="entry name" value="Peptidase_M50"/>
    <property type="match status" value="1"/>
</dbReference>
<evidence type="ECO:0000313" key="13">
    <source>
        <dbReference type="EMBL" id="MCO5976490.1"/>
    </source>
</evidence>
<dbReference type="SMART" id="SM00228">
    <property type="entry name" value="PDZ"/>
    <property type="match status" value="1"/>
</dbReference>
<comment type="caution">
    <text evidence="13">The sequence shown here is derived from an EMBL/GenBank/DDBJ whole genome shotgun (WGS) entry which is preliminary data.</text>
</comment>
<evidence type="ECO:0000256" key="11">
    <source>
        <dbReference type="RuleBase" id="RU362031"/>
    </source>
</evidence>
<name>A0ABT1BJV7_9BURK</name>
<keyword evidence="11" id="KW-0479">Metal-binding</keyword>
<dbReference type="GO" id="GO:0008237">
    <property type="term" value="F:metallopeptidase activity"/>
    <property type="evidence" value="ECO:0007669"/>
    <property type="project" value="UniProtKB-KW"/>
</dbReference>
<dbReference type="PANTHER" id="PTHR42837">
    <property type="entry name" value="REGULATOR OF SIGMA-E PROTEASE RSEP"/>
    <property type="match status" value="1"/>
</dbReference>
<dbReference type="Gene3D" id="2.30.42.10">
    <property type="match status" value="2"/>
</dbReference>
<keyword evidence="9 11" id="KW-0482">Metalloprotease</keyword>
<evidence type="ECO:0000313" key="14">
    <source>
        <dbReference type="Proteomes" id="UP001204851"/>
    </source>
</evidence>
<dbReference type="NCBIfam" id="TIGR00054">
    <property type="entry name" value="RIP metalloprotease RseP"/>
    <property type="match status" value="1"/>
</dbReference>
<evidence type="ECO:0000256" key="5">
    <source>
        <dbReference type="ARBA" id="ARBA00022692"/>
    </source>
</evidence>
<evidence type="ECO:0000259" key="12">
    <source>
        <dbReference type="PROSITE" id="PS50106"/>
    </source>
</evidence>
<dbReference type="EC" id="3.4.24.-" evidence="11"/>
<dbReference type="Proteomes" id="UP001204851">
    <property type="component" value="Unassembled WGS sequence"/>
</dbReference>
<keyword evidence="5 11" id="KW-0812">Transmembrane</keyword>
<dbReference type="InterPro" id="IPR036034">
    <property type="entry name" value="PDZ_sf"/>
</dbReference>
<dbReference type="InterPro" id="IPR004387">
    <property type="entry name" value="Pept_M50_Zn"/>
</dbReference>
<dbReference type="CDD" id="cd23081">
    <property type="entry name" value="cpPDZ_EcRseP-like"/>
    <property type="match status" value="1"/>
</dbReference>
<dbReference type="EMBL" id="JAMXMC010000004">
    <property type="protein sequence ID" value="MCO5976490.1"/>
    <property type="molecule type" value="Genomic_DNA"/>
</dbReference>
<keyword evidence="4" id="KW-0645">Protease</keyword>
<feature type="transmembrane region" description="Helical" evidence="11">
    <location>
        <begin position="6"/>
        <end position="26"/>
    </location>
</feature>
<feature type="transmembrane region" description="Helical" evidence="11">
    <location>
        <begin position="378"/>
        <end position="398"/>
    </location>
</feature>
<feature type="transmembrane region" description="Helical" evidence="11">
    <location>
        <begin position="96"/>
        <end position="119"/>
    </location>
</feature>
<dbReference type="InterPro" id="IPR001478">
    <property type="entry name" value="PDZ"/>
</dbReference>
<sequence length="455" mass="48630">MPITPLAFVLTLGVLIVVHEFGHYKVARWCGVKVLRFSVGFGRVLLRRVSRDGVEFTLALIPLGGYVRMLDSREGEVPADQAAQAFDRQPLRRRMAIVAAGPVANLLLAVLLYAGAGWIGTLEAEPVLAAPTAGSLAEGAGLQAGDRVQSFHVGEGDWQAARSLNDVRRALAQAVLDRQSIQLAVADAQGAHRRVVVLPVGQLEGAELDGPLIRRIGIGNAFSEPVLGRLEAGGPAEQAGLHEGDRVLTVDGRPVADAQSLRESIRGAGAHAPGTMQWLVERQGQRLSIAVTPRRVEDRDASGPIGRIDAYVGRAPAMVMVRLGSLEGLQQAFAQTWDTAWTSLRMLGRMLVGQASLKQLSGPLTIADYAGQSIQMGLVPYLAFLAMISVSLGVLNLLPLPMLDGGHLIYYVFEGVTGHPVPDHWQAWLQRGGAIVLLLMMSIALSNDVARLLGL</sequence>
<evidence type="ECO:0000256" key="3">
    <source>
        <dbReference type="ARBA" id="ARBA00007931"/>
    </source>
</evidence>